<reference evidence="2" key="1">
    <citation type="submission" date="2021-01" db="EMBL/GenBank/DDBJ databases">
        <authorList>
            <consortium name="Genoscope - CEA"/>
            <person name="William W."/>
        </authorList>
    </citation>
    <scope>NUCLEOTIDE SEQUENCE</scope>
</reference>
<feature type="transmembrane region" description="Helical" evidence="1">
    <location>
        <begin position="47"/>
        <end position="66"/>
    </location>
</feature>
<reference evidence="3 4" key="2">
    <citation type="submission" date="2021-05" db="EMBL/GenBank/DDBJ databases">
        <title>Genome Assembly of Synthetic Allotetraploid Brassica napus Reveals Homoeologous Exchanges between Subgenomes.</title>
        <authorList>
            <person name="Davis J.T."/>
        </authorList>
    </citation>
    <scope>NUCLEOTIDE SEQUENCE [LARGE SCALE GENOMIC DNA]</scope>
    <source>
        <strain evidence="4">cv. Da-Ae</strain>
        <tissue evidence="3">Seedling</tissue>
    </source>
</reference>
<dbReference type="EMBL" id="JAGKQM010000013">
    <property type="protein sequence ID" value="KAH0892575.1"/>
    <property type="molecule type" value="Genomic_DNA"/>
</dbReference>
<evidence type="ECO:0000313" key="2">
    <source>
        <dbReference type="EMBL" id="CAF1706465.1"/>
    </source>
</evidence>
<keyword evidence="1" id="KW-1133">Transmembrane helix</keyword>
<dbReference type="AlphaFoldDB" id="A0A816IKR0"/>
<dbReference type="Proteomes" id="UP001295469">
    <property type="component" value="Chromosome C03"/>
</dbReference>
<sequence>MSSFRFALFLHLYKTSGYTLIHPETLTSIEEAGAMAMKPNGKSPLSTGNSGFVLLQIGAGMVVYWITR</sequence>
<dbReference type="EMBL" id="HG994367">
    <property type="protein sequence ID" value="CAF1706465.1"/>
    <property type="molecule type" value="Genomic_DNA"/>
</dbReference>
<proteinExistence type="predicted"/>
<protein>
    <submittedName>
        <fullName evidence="2">(rape) hypothetical protein</fullName>
    </submittedName>
</protein>
<name>A0A816IKR0_BRANA</name>
<keyword evidence="1" id="KW-0472">Membrane</keyword>
<organism evidence="2">
    <name type="scientific">Brassica napus</name>
    <name type="common">Rape</name>
    <dbReference type="NCBI Taxonomy" id="3708"/>
    <lineage>
        <taxon>Eukaryota</taxon>
        <taxon>Viridiplantae</taxon>
        <taxon>Streptophyta</taxon>
        <taxon>Embryophyta</taxon>
        <taxon>Tracheophyta</taxon>
        <taxon>Spermatophyta</taxon>
        <taxon>Magnoliopsida</taxon>
        <taxon>eudicotyledons</taxon>
        <taxon>Gunneridae</taxon>
        <taxon>Pentapetalae</taxon>
        <taxon>rosids</taxon>
        <taxon>malvids</taxon>
        <taxon>Brassicales</taxon>
        <taxon>Brassicaceae</taxon>
        <taxon>Brassiceae</taxon>
        <taxon>Brassica</taxon>
    </lineage>
</organism>
<accession>A0A816IKR0</accession>
<keyword evidence="1" id="KW-0812">Transmembrane</keyword>
<evidence type="ECO:0000256" key="1">
    <source>
        <dbReference type="SAM" id="Phobius"/>
    </source>
</evidence>
<dbReference type="Proteomes" id="UP000824890">
    <property type="component" value="Unassembled WGS sequence"/>
</dbReference>
<keyword evidence="4" id="KW-1185">Reference proteome</keyword>
<evidence type="ECO:0000313" key="4">
    <source>
        <dbReference type="Proteomes" id="UP000824890"/>
    </source>
</evidence>
<evidence type="ECO:0000313" key="3">
    <source>
        <dbReference type="EMBL" id="KAH0892575.1"/>
    </source>
</evidence>
<gene>
    <name evidence="2" type="ORF">DARMORV10_C03P58200.1</name>
    <name evidence="3" type="ORF">HID58_055004</name>
</gene>